<evidence type="ECO:0000256" key="1">
    <source>
        <dbReference type="ARBA" id="ARBA00003365"/>
    </source>
</evidence>
<evidence type="ECO:0000256" key="9">
    <source>
        <dbReference type="HAMAP-Rule" id="MF_00131"/>
    </source>
</evidence>
<dbReference type="GO" id="GO:0004834">
    <property type="term" value="F:tryptophan synthase activity"/>
    <property type="evidence" value="ECO:0007669"/>
    <property type="project" value="UniProtKB-UniRule"/>
</dbReference>
<dbReference type="InterPro" id="IPR011060">
    <property type="entry name" value="RibuloseP-bd_barrel"/>
</dbReference>
<dbReference type="GeneID" id="35866293"/>
<keyword evidence="6 9" id="KW-0057">Aromatic amino acid biosynthesis</keyword>
<gene>
    <name evidence="9" type="primary">trpA</name>
    <name evidence="11" type="ORF">CYJ19_08710</name>
</gene>
<keyword evidence="5 9" id="KW-0822">Tryptophan biosynthesis</keyword>
<dbReference type="CDD" id="cd04724">
    <property type="entry name" value="Tryptophan_synthase_alpha"/>
    <property type="match status" value="1"/>
</dbReference>
<evidence type="ECO:0000256" key="4">
    <source>
        <dbReference type="ARBA" id="ARBA00022605"/>
    </source>
</evidence>
<dbReference type="NCBIfam" id="TIGR00262">
    <property type="entry name" value="trpA"/>
    <property type="match status" value="1"/>
</dbReference>
<feature type="active site" description="Proton acceptor" evidence="9">
    <location>
        <position position="49"/>
    </location>
</feature>
<proteinExistence type="inferred from homology"/>
<dbReference type="SUPFAM" id="SSF51366">
    <property type="entry name" value="Ribulose-phoshate binding barrel"/>
    <property type="match status" value="1"/>
</dbReference>
<dbReference type="GO" id="GO:0005829">
    <property type="term" value="C:cytosol"/>
    <property type="evidence" value="ECO:0007669"/>
    <property type="project" value="TreeGrafter"/>
</dbReference>
<evidence type="ECO:0000256" key="5">
    <source>
        <dbReference type="ARBA" id="ARBA00022822"/>
    </source>
</evidence>
<evidence type="ECO:0000256" key="7">
    <source>
        <dbReference type="ARBA" id="ARBA00023239"/>
    </source>
</evidence>
<dbReference type="InterPro" id="IPR002028">
    <property type="entry name" value="Trp_synthase_suA"/>
</dbReference>
<protein>
    <recommendedName>
        <fullName evidence="9">Tryptophan synthase alpha chain</fullName>
        <ecNumber evidence="9">4.2.1.20</ecNumber>
    </recommendedName>
</protein>
<keyword evidence="4 9" id="KW-0028">Amino-acid biosynthesis</keyword>
<dbReference type="EMBL" id="PKKO01000005">
    <property type="protein sequence ID" value="PKY71793.1"/>
    <property type="molecule type" value="Genomic_DNA"/>
</dbReference>
<dbReference type="Proteomes" id="UP000235122">
    <property type="component" value="Unassembled WGS sequence"/>
</dbReference>
<dbReference type="STRING" id="33007.HMPREF3198_01670"/>
<evidence type="ECO:0000313" key="12">
    <source>
        <dbReference type="Proteomes" id="UP000235122"/>
    </source>
</evidence>
<evidence type="ECO:0000256" key="6">
    <source>
        <dbReference type="ARBA" id="ARBA00023141"/>
    </source>
</evidence>
<evidence type="ECO:0000256" key="8">
    <source>
        <dbReference type="ARBA" id="ARBA00049047"/>
    </source>
</evidence>
<keyword evidence="7 9" id="KW-0456">Lyase</keyword>
<keyword evidence="12" id="KW-1185">Reference proteome</keyword>
<comment type="catalytic activity">
    <reaction evidence="8 9">
        <text>(1S,2R)-1-C-(indol-3-yl)glycerol 3-phosphate + L-serine = D-glyceraldehyde 3-phosphate + L-tryptophan + H2O</text>
        <dbReference type="Rhea" id="RHEA:10532"/>
        <dbReference type="ChEBI" id="CHEBI:15377"/>
        <dbReference type="ChEBI" id="CHEBI:33384"/>
        <dbReference type="ChEBI" id="CHEBI:57912"/>
        <dbReference type="ChEBI" id="CHEBI:58866"/>
        <dbReference type="ChEBI" id="CHEBI:59776"/>
        <dbReference type="EC" id="4.2.1.20"/>
    </reaction>
</comment>
<dbReference type="PANTHER" id="PTHR43406">
    <property type="entry name" value="TRYPTOPHAN SYNTHASE, ALPHA CHAIN"/>
    <property type="match status" value="1"/>
</dbReference>
<sequence>MRKASEAIRQANERGDAAIVGYLTTGYPDLETSIEAGRVLARAGFDVIELGQPYSDPSMDGPTIQRAAGAALAGGIKTADTFKASKALAEQGVAVMVMTYYNLVFHMGLDTYAKKLADAGGCGMILPDLPPEEAADWQKAAAAHGLETTFLASPSSPQHRLKKVVASSTGWVYAASTMGVTGARADIDASARDLVERCRQSGAELVNVGFGVSNGEQARRIGMYANGVIVGSALIKTLMDKPANVGLADLKALAEDLVDGVRGVRA</sequence>
<dbReference type="FunFam" id="3.20.20.70:FF:000037">
    <property type="entry name" value="Tryptophan synthase alpha chain"/>
    <property type="match status" value="1"/>
</dbReference>
<comment type="subunit">
    <text evidence="3 9">Tetramer of two alpha and two beta chains.</text>
</comment>
<comment type="pathway">
    <text evidence="2 9">Amino-acid biosynthesis; L-tryptophan biosynthesis; L-tryptophan from chorismate: step 5/5.</text>
</comment>
<feature type="active site" description="Proton acceptor" evidence="9">
    <location>
        <position position="60"/>
    </location>
</feature>
<dbReference type="InterPro" id="IPR013785">
    <property type="entry name" value="Aldolase_TIM"/>
</dbReference>
<name>A0A2I1IKY0_9ACTO</name>
<reference evidence="11 12" key="1">
    <citation type="submission" date="2017-12" db="EMBL/GenBank/DDBJ databases">
        <title>Phylogenetic diversity of female urinary microbiome.</title>
        <authorList>
            <person name="Thomas-White K."/>
            <person name="Wolfe A.J."/>
        </authorList>
    </citation>
    <scope>NUCLEOTIDE SEQUENCE [LARGE SCALE GENOMIC DNA]</scope>
    <source>
        <strain evidence="11 12">UMB0402</strain>
    </source>
</reference>
<dbReference type="Pfam" id="PF00290">
    <property type="entry name" value="Trp_syntA"/>
    <property type="match status" value="1"/>
</dbReference>
<evidence type="ECO:0000313" key="11">
    <source>
        <dbReference type="EMBL" id="PKY71793.1"/>
    </source>
</evidence>
<comment type="similarity">
    <text evidence="9 10">Belongs to the TrpA family.</text>
</comment>
<comment type="caution">
    <text evidence="11">The sequence shown here is derived from an EMBL/GenBank/DDBJ whole genome shotgun (WGS) entry which is preliminary data.</text>
</comment>
<organism evidence="11 12">
    <name type="scientific">Winkia neuii</name>
    <dbReference type="NCBI Taxonomy" id="33007"/>
    <lineage>
        <taxon>Bacteria</taxon>
        <taxon>Bacillati</taxon>
        <taxon>Actinomycetota</taxon>
        <taxon>Actinomycetes</taxon>
        <taxon>Actinomycetales</taxon>
        <taxon>Actinomycetaceae</taxon>
        <taxon>Winkia</taxon>
    </lineage>
</organism>
<dbReference type="EC" id="4.2.1.20" evidence="9"/>
<dbReference type="UniPathway" id="UPA00035">
    <property type="reaction ID" value="UER00044"/>
</dbReference>
<evidence type="ECO:0000256" key="2">
    <source>
        <dbReference type="ARBA" id="ARBA00004733"/>
    </source>
</evidence>
<dbReference type="RefSeq" id="WP_024332345.1">
    <property type="nucleotide sequence ID" value="NZ_JASOXK010000009.1"/>
</dbReference>
<evidence type="ECO:0000256" key="10">
    <source>
        <dbReference type="RuleBase" id="RU003662"/>
    </source>
</evidence>
<accession>A0A2I1IKY0</accession>
<dbReference type="HAMAP" id="MF_00131">
    <property type="entry name" value="Trp_synth_alpha"/>
    <property type="match status" value="1"/>
</dbReference>
<comment type="function">
    <text evidence="1 9">The alpha subunit is responsible for the aldol cleavage of indoleglycerol phosphate to indole and glyceraldehyde 3-phosphate.</text>
</comment>
<dbReference type="PANTHER" id="PTHR43406:SF1">
    <property type="entry name" value="TRYPTOPHAN SYNTHASE ALPHA CHAIN, CHLOROPLASTIC"/>
    <property type="match status" value="1"/>
</dbReference>
<dbReference type="Gene3D" id="3.20.20.70">
    <property type="entry name" value="Aldolase class I"/>
    <property type="match status" value="1"/>
</dbReference>
<dbReference type="AlphaFoldDB" id="A0A2I1IKY0"/>
<evidence type="ECO:0000256" key="3">
    <source>
        <dbReference type="ARBA" id="ARBA00011270"/>
    </source>
</evidence>